<keyword evidence="3" id="KW-0812">Transmembrane</keyword>
<feature type="transmembrane region" description="Helical" evidence="3">
    <location>
        <begin position="109"/>
        <end position="127"/>
    </location>
</feature>
<comment type="similarity">
    <text evidence="2">Belongs to the CDP-alcohol phosphatidyltransferase class-I family.</text>
</comment>
<feature type="transmembrane region" description="Helical" evidence="3">
    <location>
        <begin position="80"/>
        <end position="103"/>
    </location>
</feature>
<protein>
    <submittedName>
        <fullName evidence="4">CDP-alcohol phosphatidyltransferase family protein</fullName>
    </submittedName>
</protein>
<organism evidence="4 5">
    <name type="scientific">Reyranella aquatilis</name>
    <dbReference type="NCBI Taxonomy" id="2035356"/>
    <lineage>
        <taxon>Bacteria</taxon>
        <taxon>Pseudomonadati</taxon>
        <taxon>Pseudomonadota</taxon>
        <taxon>Alphaproteobacteria</taxon>
        <taxon>Hyphomicrobiales</taxon>
        <taxon>Reyranellaceae</taxon>
        <taxon>Reyranella</taxon>
    </lineage>
</organism>
<proteinExistence type="inferred from homology"/>
<reference evidence="4 5" key="1">
    <citation type="submission" date="2021-11" db="EMBL/GenBank/DDBJ databases">
        <authorList>
            <person name="Lee D.-H."/>
            <person name="Kim S.-B."/>
        </authorList>
    </citation>
    <scope>NUCLEOTIDE SEQUENCE [LARGE SCALE GENOMIC DNA]</scope>
    <source>
        <strain evidence="4 5">KCTC 52223</strain>
    </source>
</reference>
<name>A0ABS8L0C1_9HYPH</name>
<keyword evidence="1 2" id="KW-0808">Transferase</keyword>
<evidence type="ECO:0000313" key="5">
    <source>
        <dbReference type="Proteomes" id="UP001198862"/>
    </source>
</evidence>
<keyword evidence="3" id="KW-1133">Transmembrane helix</keyword>
<comment type="caution">
    <text evidence="4">The sequence shown here is derived from an EMBL/GenBank/DDBJ whole genome shotgun (WGS) entry which is preliminary data.</text>
</comment>
<sequence length="203" mass="21395">MLDPVLRRWIDPPLTRTGAWIANRGVSANGLSLAGLAIGLSCVPLLAFGHYGLALGAILINRLFDGLDGAVARQGQPSAVGGYLDIVCDMAFYAAIPLGFALARPENSIWAALLLASFVCTCASFLGRAVMAAGRGEPDTGARGRKSFFHAAGLMEGTETILAFVLFCLFPMAFPWLAGCVALLCFWTAAARVISTCFAESNF</sequence>
<dbReference type="InterPro" id="IPR000462">
    <property type="entry name" value="CDP-OH_P_trans"/>
</dbReference>
<dbReference type="RefSeq" id="WP_230553209.1">
    <property type="nucleotide sequence ID" value="NZ_JAJISD010000011.1"/>
</dbReference>
<dbReference type="Gene3D" id="1.20.120.1760">
    <property type="match status" value="1"/>
</dbReference>
<keyword evidence="5" id="KW-1185">Reference proteome</keyword>
<feature type="transmembrane region" description="Helical" evidence="3">
    <location>
        <begin position="33"/>
        <end position="60"/>
    </location>
</feature>
<evidence type="ECO:0000256" key="1">
    <source>
        <dbReference type="ARBA" id="ARBA00022679"/>
    </source>
</evidence>
<accession>A0ABS8L0C1</accession>
<dbReference type="Proteomes" id="UP001198862">
    <property type="component" value="Unassembled WGS sequence"/>
</dbReference>
<keyword evidence="3" id="KW-0472">Membrane</keyword>
<dbReference type="InterPro" id="IPR043130">
    <property type="entry name" value="CDP-OH_PTrfase_TM_dom"/>
</dbReference>
<evidence type="ECO:0000256" key="2">
    <source>
        <dbReference type="RuleBase" id="RU003750"/>
    </source>
</evidence>
<dbReference type="EMBL" id="JAJISD010000011">
    <property type="protein sequence ID" value="MCC8431783.1"/>
    <property type="molecule type" value="Genomic_DNA"/>
</dbReference>
<evidence type="ECO:0000256" key="3">
    <source>
        <dbReference type="SAM" id="Phobius"/>
    </source>
</evidence>
<dbReference type="PROSITE" id="PS00379">
    <property type="entry name" value="CDP_ALCOHOL_P_TRANSF"/>
    <property type="match status" value="1"/>
</dbReference>
<dbReference type="Pfam" id="PF01066">
    <property type="entry name" value="CDP-OH_P_transf"/>
    <property type="match status" value="1"/>
</dbReference>
<gene>
    <name evidence="4" type="ORF">LJ725_22630</name>
</gene>
<evidence type="ECO:0000313" key="4">
    <source>
        <dbReference type="EMBL" id="MCC8431783.1"/>
    </source>
</evidence>
<dbReference type="InterPro" id="IPR048254">
    <property type="entry name" value="CDP_ALCOHOL_P_TRANSF_CS"/>
</dbReference>